<dbReference type="PANTHER" id="PTHR21237:SF23">
    <property type="entry name" value="GRPE PROTEIN HOMOLOG, MITOCHONDRIAL"/>
    <property type="match status" value="1"/>
</dbReference>
<dbReference type="GO" id="GO:0000774">
    <property type="term" value="F:adenyl-nucleotide exchange factor activity"/>
    <property type="evidence" value="ECO:0007669"/>
    <property type="project" value="InterPro"/>
</dbReference>
<dbReference type="PANTHER" id="PTHR21237">
    <property type="entry name" value="GRPE PROTEIN"/>
    <property type="match status" value="1"/>
</dbReference>
<dbReference type="GO" id="GO:0051087">
    <property type="term" value="F:protein-folding chaperone binding"/>
    <property type="evidence" value="ECO:0007669"/>
    <property type="project" value="InterPro"/>
</dbReference>
<dbReference type="SUPFAM" id="SSF51064">
    <property type="entry name" value="Head domain of nucleotide exchange factor GrpE"/>
    <property type="match status" value="1"/>
</dbReference>
<keyword evidence="2" id="KW-0143">Chaperone</keyword>
<dbReference type="InterPro" id="IPR009012">
    <property type="entry name" value="GrpE_head"/>
</dbReference>
<dbReference type="SUPFAM" id="SSF58014">
    <property type="entry name" value="Coiled-coil domain of nucleotide exchange factor GrpE"/>
    <property type="match status" value="1"/>
</dbReference>
<accession>A0A381SDR6</accession>
<dbReference type="Pfam" id="PF01025">
    <property type="entry name" value="GrpE"/>
    <property type="match status" value="1"/>
</dbReference>
<dbReference type="HAMAP" id="MF_01151">
    <property type="entry name" value="GrpE"/>
    <property type="match status" value="1"/>
</dbReference>
<dbReference type="InterPro" id="IPR000740">
    <property type="entry name" value="GrpE"/>
</dbReference>
<dbReference type="PROSITE" id="PS01071">
    <property type="entry name" value="GRPE"/>
    <property type="match status" value="1"/>
</dbReference>
<proteinExistence type="inferred from homology"/>
<evidence type="ECO:0008006" key="5">
    <source>
        <dbReference type="Google" id="ProtNLM"/>
    </source>
</evidence>
<feature type="region of interest" description="Disordered" evidence="3">
    <location>
        <begin position="1"/>
        <end position="55"/>
    </location>
</feature>
<dbReference type="GO" id="GO:0042803">
    <property type="term" value="F:protein homodimerization activity"/>
    <property type="evidence" value="ECO:0007669"/>
    <property type="project" value="InterPro"/>
</dbReference>
<dbReference type="GO" id="GO:0006457">
    <property type="term" value="P:protein folding"/>
    <property type="evidence" value="ECO:0007669"/>
    <property type="project" value="InterPro"/>
</dbReference>
<feature type="compositionally biased region" description="Basic and acidic residues" evidence="3">
    <location>
        <begin position="35"/>
        <end position="55"/>
    </location>
</feature>
<dbReference type="PRINTS" id="PR00773">
    <property type="entry name" value="GRPEPROTEIN"/>
</dbReference>
<dbReference type="AlphaFoldDB" id="A0A381SDR6"/>
<reference evidence="4" key="1">
    <citation type="submission" date="2018-05" db="EMBL/GenBank/DDBJ databases">
        <authorList>
            <person name="Lanie J.A."/>
            <person name="Ng W.-L."/>
            <person name="Kazmierczak K.M."/>
            <person name="Andrzejewski T.M."/>
            <person name="Davidsen T.M."/>
            <person name="Wayne K.J."/>
            <person name="Tettelin H."/>
            <person name="Glass J.I."/>
            <person name="Rusch D."/>
            <person name="Podicherti R."/>
            <person name="Tsui H.-C.T."/>
            <person name="Winkler M.E."/>
        </authorList>
    </citation>
    <scope>NUCLEOTIDE SEQUENCE</scope>
</reference>
<feature type="compositionally biased region" description="Basic and acidic residues" evidence="3">
    <location>
        <begin position="1"/>
        <end position="25"/>
    </location>
</feature>
<sequence>MAENKNTEKDETPKMKVLDRRHWVDESEDSSNEDTPNKPIEERLPNFVEQLKKDAEDKDKRLREYISAYKDKNAENDEFRIRLQKENETRLDQFKAILFARLLPILDNLKRAAQSASQTKDLDSLQEGIDLVVNQFSNELKENGVETVTSVGEKFDPKSHEVFLTVETEDEAQDEMVIEELEPGYRFKEKLIKAAKVKIAKLKQ</sequence>
<dbReference type="EMBL" id="UINC01002924">
    <property type="protein sequence ID" value="SVA01639.1"/>
    <property type="molecule type" value="Genomic_DNA"/>
</dbReference>
<dbReference type="Gene3D" id="3.90.20.20">
    <property type="match status" value="1"/>
</dbReference>
<dbReference type="Gene3D" id="2.30.22.10">
    <property type="entry name" value="Head domain of nucleotide exchange factor GrpE"/>
    <property type="match status" value="1"/>
</dbReference>
<evidence type="ECO:0000256" key="1">
    <source>
        <dbReference type="ARBA" id="ARBA00009054"/>
    </source>
</evidence>
<evidence type="ECO:0000313" key="4">
    <source>
        <dbReference type="EMBL" id="SVA01639.1"/>
    </source>
</evidence>
<dbReference type="InterPro" id="IPR013805">
    <property type="entry name" value="GrpE_CC"/>
</dbReference>
<organism evidence="4">
    <name type="scientific">marine metagenome</name>
    <dbReference type="NCBI Taxonomy" id="408172"/>
    <lineage>
        <taxon>unclassified sequences</taxon>
        <taxon>metagenomes</taxon>
        <taxon>ecological metagenomes</taxon>
    </lineage>
</organism>
<dbReference type="CDD" id="cd00446">
    <property type="entry name" value="GrpE"/>
    <property type="match status" value="1"/>
</dbReference>
<protein>
    <recommendedName>
        <fullName evidence="5">Nucleotide exchange factor GrpE</fullName>
    </recommendedName>
</protein>
<gene>
    <name evidence="4" type="ORF">METZ01_LOCUS54493</name>
</gene>
<comment type="similarity">
    <text evidence="1">Belongs to the GrpE family.</text>
</comment>
<evidence type="ECO:0000256" key="3">
    <source>
        <dbReference type="SAM" id="MobiDB-lite"/>
    </source>
</evidence>
<dbReference type="GO" id="GO:0051082">
    <property type="term" value="F:unfolded protein binding"/>
    <property type="evidence" value="ECO:0007669"/>
    <property type="project" value="TreeGrafter"/>
</dbReference>
<evidence type="ECO:0000256" key="2">
    <source>
        <dbReference type="ARBA" id="ARBA00023186"/>
    </source>
</evidence>
<name>A0A381SDR6_9ZZZZ</name>